<evidence type="ECO:0000259" key="12">
    <source>
        <dbReference type="PROSITE" id="PS51186"/>
    </source>
</evidence>
<evidence type="ECO:0000313" key="14">
    <source>
        <dbReference type="Proteomes" id="UP001431209"/>
    </source>
</evidence>
<dbReference type="GO" id="GO:0120518">
    <property type="term" value="F:protein N-terminal-methionine acetyltransferase activity"/>
    <property type="evidence" value="ECO:0007669"/>
    <property type="project" value="UniProtKB-EC"/>
</dbReference>
<evidence type="ECO:0000256" key="4">
    <source>
        <dbReference type="ARBA" id="ARBA00022853"/>
    </source>
</evidence>
<feature type="domain" description="N-acetyltransferase" evidence="12">
    <location>
        <begin position="52"/>
        <end position="212"/>
    </location>
</feature>
<evidence type="ECO:0000256" key="5">
    <source>
        <dbReference type="ARBA" id="ARBA00023315"/>
    </source>
</evidence>
<evidence type="ECO:0000256" key="10">
    <source>
        <dbReference type="ARBA" id="ARBA00048848"/>
    </source>
</evidence>
<evidence type="ECO:0000256" key="2">
    <source>
        <dbReference type="ARBA" id="ARBA00022679"/>
    </source>
</evidence>
<dbReference type="GO" id="GO:0007059">
    <property type="term" value="P:chromosome segregation"/>
    <property type="evidence" value="ECO:0007669"/>
    <property type="project" value="UniProtKB-KW"/>
</dbReference>
<name>A0AAW2ZG41_9EUKA</name>
<evidence type="ECO:0000256" key="11">
    <source>
        <dbReference type="SAM" id="MobiDB-lite"/>
    </source>
</evidence>
<dbReference type="PROSITE" id="PS51186">
    <property type="entry name" value="GNAT"/>
    <property type="match status" value="1"/>
</dbReference>
<feature type="region of interest" description="Disordered" evidence="11">
    <location>
        <begin position="1"/>
        <end position="43"/>
    </location>
</feature>
<evidence type="ECO:0000256" key="8">
    <source>
        <dbReference type="ARBA" id="ARBA00026144"/>
    </source>
</evidence>
<dbReference type="InterPro" id="IPR045141">
    <property type="entry name" value="NAA60-like"/>
</dbReference>
<dbReference type="InterPro" id="IPR016181">
    <property type="entry name" value="Acyl_CoA_acyltransferase"/>
</dbReference>
<comment type="catalytic activity">
    <reaction evidence="9">
        <text>L-lysyl-[protein] + acetyl-CoA = N(6)-acetyl-L-lysyl-[protein] + CoA + H(+)</text>
        <dbReference type="Rhea" id="RHEA:45948"/>
        <dbReference type="Rhea" id="RHEA-COMP:9752"/>
        <dbReference type="Rhea" id="RHEA-COMP:10731"/>
        <dbReference type="ChEBI" id="CHEBI:15378"/>
        <dbReference type="ChEBI" id="CHEBI:29969"/>
        <dbReference type="ChEBI" id="CHEBI:57287"/>
        <dbReference type="ChEBI" id="CHEBI:57288"/>
        <dbReference type="ChEBI" id="CHEBI:61930"/>
        <dbReference type="EC" id="2.3.1.48"/>
    </reaction>
</comment>
<keyword evidence="5" id="KW-0012">Acyltransferase</keyword>
<keyword evidence="3" id="KW-0159">Chromosome partition</keyword>
<dbReference type="InterPro" id="IPR000182">
    <property type="entry name" value="GNAT_dom"/>
</dbReference>
<evidence type="ECO:0000256" key="7">
    <source>
        <dbReference type="ARBA" id="ARBA00026111"/>
    </source>
</evidence>
<evidence type="ECO:0000256" key="1">
    <source>
        <dbReference type="ARBA" id="ARBA00013184"/>
    </source>
</evidence>
<dbReference type="GO" id="GO:0000139">
    <property type="term" value="C:Golgi membrane"/>
    <property type="evidence" value="ECO:0007669"/>
    <property type="project" value="TreeGrafter"/>
</dbReference>
<feature type="compositionally biased region" description="Polar residues" evidence="11">
    <location>
        <begin position="1"/>
        <end position="11"/>
    </location>
</feature>
<keyword evidence="2" id="KW-0808">Transferase</keyword>
<keyword evidence="4" id="KW-0156">Chromatin regulator</keyword>
<dbReference type="GO" id="GO:0004402">
    <property type="term" value="F:histone acetyltransferase activity"/>
    <property type="evidence" value="ECO:0007669"/>
    <property type="project" value="TreeGrafter"/>
</dbReference>
<dbReference type="PANTHER" id="PTHR14744">
    <property type="entry name" value="N-ALPHA-ACETYLTRANSFERASE 60"/>
    <property type="match status" value="1"/>
</dbReference>
<dbReference type="CDD" id="cd04301">
    <property type="entry name" value="NAT_SF"/>
    <property type="match status" value="1"/>
</dbReference>
<protein>
    <recommendedName>
        <fullName evidence="8">N-alpha-acetyltransferase 60</fullName>
        <ecNumber evidence="7">2.3.1.259</ecNumber>
        <ecNumber evidence="1">2.3.1.48</ecNumber>
    </recommendedName>
</protein>
<evidence type="ECO:0000256" key="3">
    <source>
        <dbReference type="ARBA" id="ARBA00022829"/>
    </source>
</evidence>
<organism evidence="13 14">
    <name type="scientific">Acrasis kona</name>
    <dbReference type="NCBI Taxonomy" id="1008807"/>
    <lineage>
        <taxon>Eukaryota</taxon>
        <taxon>Discoba</taxon>
        <taxon>Heterolobosea</taxon>
        <taxon>Tetramitia</taxon>
        <taxon>Eutetramitia</taxon>
        <taxon>Acrasidae</taxon>
        <taxon>Acrasis</taxon>
    </lineage>
</organism>
<evidence type="ECO:0000313" key="13">
    <source>
        <dbReference type="EMBL" id="KAL0488329.1"/>
    </source>
</evidence>
<dbReference type="PANTHER" id="PTHR14744:SF15">
    <property type="entry name" value="N-ALPHA-ACETYLTRANSFERASE 60"/>
    <property type="match status" value="1"/>
</dbReference>
<dbReference type="SUPFAM" id="SSF55729">
    <property type="entry name" value="Acyl-CoA N-acyltransferases (Nat)"/>
    <property type="match status" value="1"/>
</dbReference>
<evidence type="ECO:0000256" key="6">
    <source>
        <dbReference type="ARBA" id="ARBA00025774"/>
    </source>
</evidence>
<accession>A0AAW2ZG41</accession>
<gene>
    <name evidence="13" type="ORF">AKO1_008805</name>
</gene>
<reference evidence="13 14" key="1">
    <citation type="submission" date="2024-03" db="EMBL/GenBank/DDBJ databases">
        <title>The Acrasis kona genome and developmental transcriptomes reveal deep origins of eukaryotic multicellular pathways.</title>
        <authorList>
            <person name="Sheikh S."/>
            <person name="Fu C.-J."/>
            <person name="Brown M.W."/>
            <person name="Baldauf S.L."/>
        </authorList>
    </citation>
    <scope>NUCLEOTIDE SEQUENCE [LARGE SCALE GENOMIC DNA]</scope>
    <source>
        <strain evidence="13 14">ATCC MYA-3509</strain>
    </source>
</reference>
<comment type="catalytic activity">
    <reaction evidence="10">
        <text>N-terminal L-methionyl-[transmembrane protein] + acetyl-CoA = N-terminal N(alpha)-acetyl-L-methionyl-[transmembrane protein] + CoA + H(+)</text>
        <dbReference type="Rhea" id="RHEA:50604"/>
        <dbReference type="Rhea" id="RHEA-COMP:12745"/>
        <dbReference type="Rhea" id="RHEA-COMP:12746"/>
        <dbReference type="ChEBI" id="CHEBI:15378"/>
        <dbReference type="ChEBI" id="CHEBI:57287"/>
        <dbReference type="ChEBI" id="CHEBI:57288"/>
        <dbReference type="ChEBI" id="CHEBI:64731"/>
        <dbReference type="ChEBI" id="CHEBI:133414"/>
        <dbReference type="EC" id="2.3.1.259"/>
    </reaction>
</comment>
<dbReference type="AlphaFoldDB" id="A0AAW2ZG41"/>
<evidence type="ECO:0000256" key="9">
    <source>
        <dbReference type="ARBA" id="ARBA00048017"/>
    </source>
</evidence>
<dbReference type="Gene3D" id="3.40.630.30">
    <property type="match status" value="1"/>
</dbReference>
<dbReference type="EC" id="2.3.1.48" evidence="1"/>
<proteinExistence type="inferred from homology"/>
<dbReference type="EC" id="2.3.1.259" evidence="7"/>
<dbReference type="Proteomes" id="UP001431209">
    <property type="component" value="Unassembled WGS sequence"/>
</dbReference>
<sequence>MSKVQSSQSRGYQHIKSKTKEKQLLSSPLLPPQTSHPDQHDNRDVIEEDTGYVFRTIRSEDLQPLRVLQLELFPVKYTKQFYLNLLDRAKTYSVLTIDRCTGKVIGVCSARVYEEVEFSWCGFNKKSMVMGYIMTLGVCPSHRRRGLASKMLDMLERRMLLEPYNVTRLTLHCKVDNNQALSFYKTLGFHVSQKIKNYYDFNGRYEDAYQLVRDAILEEHACTNVTIEAQNTDADNVIVPSFISQSYLAQIILEPVSYMTSSVARKTFRILDFCRNIWTPGSNRYYIPNESAPNSVIGGLILAFQRFLMTRDVEDEHGDKNIDKKGNQLWTSVSTAKKRSLSQQSGDLVNQHDGVILHMVVDDNRNVGHL</sequence>
<keyword evidence="14" id="KW-1185">Reference proteome</keyword>
<dbReference type="Pfam" id="PF00583">
    <property type="entry name" value="Acetyltransf_1"/>
    <property type="match status" value="1"/>
</dbReference>
<dbReference type="EMBL" id="JAOPGA020001434">
    <property type="protein sequence ID" value="KAL0488329.1"/>
    <property type="molecule type" value="Genomic_DNA"/>
</dbReference>
<comment type="similarity">
    <text evidence="6">Belongs to the acetyltransferase family. NAA60 subfamily.</text>
</comment>
<comment type="caution">
    <text evidence="13">The sequence shown here is derived from an EMBL/GenBank/DDBJ whole genome shotgun (WGS) entry which is preliminary data.</text>
</comment>